<comment type="caution">
    <text evidence="10">The sequence shown here is derived from an EMBL/GenBank/DDBJ whole genome shotgun (WGS) entry which is preliminary data.</text>
</comment>
<comment type="subcellular location">
    <subcellularLocation>
        <location evidence="2">Endoplasmic reticulum lumen</location>
    </subcellularLocation>
</comment>
<evidence type="ECO:0000256" key="3">
    <source>
        <dbReference type="ARBA" id="ARBA00022729"/>
    </source>
</evidence>
<dbReference type="GO" id="GO:0005788">
    <property type="term" value="C:endoplasmic reticulum lumen"/>
    <property type="evidence" value="ECO:0007669"/>
    <property type="project" value="UniProtKB-SubCell"/>
</dbReference>
<dbReference type="PANTHER" id="PTHR11226:SF0">
    <property type="entry name" value="UDP-GLUCOSE:GLYCOPROTEIN GLUCOSYLTRANSFERASE"/>
    <property type="match status" value="1"/>
</dbReference>
<dbReference type="InterPro" id="IPR009448">
    <property type="entry name" value="UDP-g_GGtrans"/>
</dbReference>
<dbReference type="GO" id="GO:0051082">
    <property type="term" value="F:unfolded protein binding"/>
    <property type="evidence" value="ECO:0007669"/>
    <property type="project" value="TreeGrafter"/>
</dbReference>
<comment type="cofactor">
    <cofactor evidence="1">
        <name>Ca(2+)</name>
        <dbReference type="ChEBI" id="CHEBI:29108"/>
    </cofactor>
</comment>
<dbReference type="InterPro" id="IPR040692">
    <property type="entry name" value="UGGT_TRXL_3"/>
</dbReference>
<protein>
    <submittedName>
        <fullName evidence="10">UDP-glucose:glycoprotein glucosyltransferase</fullName>
    </submittedName>
</protein>
<dbReference type="InterPro" id="IPR040694">
    <property type="entry name" value="UGGT_TRXL_2"/>
</dbReference>
<dbReference type="SUPFAM" id="SSF53448">
    <property type="entry name" value="Nucleotide-diphospho-sugar transferases"/>
    <property type="match status" value="1"/>
</dbReference>
<evidence type="ECO:0000259" key="9">
    <source>
        <dbReference type="Pfam" id="PF18404"/>
    </source>
</evidence>
<evidence type="ECO:0000256" key="5">
    <source>
        <dbReference type="ARBA" id="ARBA00023180"/>
    </source>
</evidence>
<dbReference type="GO" id="GO:0018279">
    <property type="term" value="P:protein N-linked glycosylation via asparagine"/>
    <property type="evidence" value="ECO:0007669"/>
    <property type="project" value="TreeGrafter"/>
</dbReference>
<feature type="domain" description="UGGT thioredoxin-like" evidence="8">
    <location>
        <begin position="406"/>
        <end position="639"/>
    </location>
</feature>
<organism evidence="10 11">
    <name type="scientific">Acrasis kona</name>
    <dbReference type="NCBI Taxonomy" id="1008807"/>
    <lineage>
        <taxon>Eukaryota</taxon>
        <taxon>Discoba</taxon>
        <taxon>Heterolobosea</taxon>
        <taxon>Tetramitia</taxon>
        <taxon>Eutetramitia</taxon>
        <taxon>Acrasidae</taxon>
        <taxon>Acrasis</taxon>
    </lineage>
</organism>
<evidence type="ECO:0000256" key="6">
    <source>
        <dbReference type="SAM" id="SignalP"/>
    </source>
</evidence>
<sequence length="1360" mass="156681">MIYHPLYWVLLALVCLLSYATGTDSTFKLEMKATWADTSKIAEVAEFLSHRTNESLYWAFIERLDEIKDENGLGVAKTLLDGVTFSLLEMSLDTRYYSPRVQYQITKSTRQETSVQDARDDGIVDVDVSYGTPQNGSYTLINADFSDAEDRALVSRVVKQKKNAGETVLVRYINKRQLPADPNKYMQHDSKHQAQLLNVHGYGVELQLKNMEYKQTDSESQSSSFGIDFDVLKKRLPHLSTDLDTFRDHLQREAPKRGKAKEIKVWDMKNFGLQAAHLILNDRSNSLDQLESLSQNFPAHISSLINIKTSDDFKSKISNFQNAHQELLEARNPSNPQETIRRNAIYVNGIETDLTKLSLFSLYDLVAKETQFIEKFSSYGLSGDVVQKLLFLPSSKSDERPRFRIPKEYQQHIAYLNDIEKDDRYRYNFPEQLITMTQPNFFNQMRFVRRNLYTIIIIFDPLNHDHIKKIQELSNPIDRGYPIRVGLLPKPNDTEESIELISRFEHLYAIKGTFAALKYLYELPPNPDLHTIKNNYNNYRGSDKAIDVGNPEKIKMKRLQKLINSEMGFEHLGFFLLMNGALFEGDDESGDQLFMNALRYEYERAIELIRKELISDGDHDLLDAIISQNSNYDRYNENIFGQGHFVHITKIPDHVKWITSSSSSPDEIFKNTHLLCHGDSDELISSAKKFVNEIESTRIGLQPSGSSFCKNQFSDGIGIIATSGRSIDLSTTLEFSAKDWQLLTRFEKSSSFDLISNYKFEHENAIEISNVIFYVNSILSTQTANGDRIELSRLNNPITTLTFNDANVQLPKITAVIDPLSLQCQRYSTIIKWLVNYGFPFILHLNPELETSNMPLKSYYRYVLLQNSADFENITTNNGEIYTLRMDVPETWLVEPIYAKQDLDNLNLHSDCKSNVCYARYQLEYLVATGSCYDTTLKRSPRGLQLSLVDEFENKVKDITIVMANLGYFQLKAQPGLFNVVIPQGRHSEIYSLSGVSQQSFYQQSLDNKKSSRAVVHVNDFDAPFLRVDVVRNEGKYNEELLTDSDVSQEQAAGGLWNSVFGGGSKKVEEASGSANKTIHIFSLASGHMYERLLKIMILSVMKHLKRPNVNIKFWFLGQFLSPGFKTMLPHLSSHFGFQYGLVSYQWPDWLHKQKEKQRLIWAYKVLFLDVLFPLNQVNKIIFVDADQICRSDMSELFFDLDMQGKSLAYTPFCESRTEMAGFQFWKQGYWSQHLRGLPYHISALYVVDVAKFRKEYHGDQFRMYYDNLARDPNSLSNLDQDLPNYAQHVVPIRSLPQEWLWCETWCSDESKPKAKTIDLCNNPQTKEHKLASARRIIPEWTSYDEEIKAYEKTLGSVEN</sequence>
<keyword evidence="5" id="KW-0325">Glycoprotein</keyword>
<dbReference type="GO" id="GO:0036503">
    <property type="term" value="P:ERAD pathway"/>
    <property type="evidence" value="ECO:0007669"/>
    <property type="project" value="TreeGrafter"/>
</dbReference>
<keyword evidence="3 6" id="KW-0732">Signal</keyword>
<name>A0AAW2ZI39_9EUKA</name>
<evidence type="ECO:0000259" key="8">
    <source>
        <dbReference type="Pfam" id="PF18402"/>
    </source>
</evidence>
<dbReference type="Gene3D" id="3.90.550.10">
    <property type="entry name" value="Spore Coat Polysaccharide Biosynthesis Protein SpsA, Chain A"/>
    <property type="match status" value="1"/>
</dbReference>
<evidence type="ECO:0000259" key="7">
    <source>
        <dbReference type="Pfam" id="PF18401"/>
    </source>
</evidence>
<dbReference type="EMBL" id="JAOPGA020001503">
    <property type="protein sequence ID" value="KAL0488967.1"/>
    <property type="molecule type" value="Genomic_DNA"/>
</dbReference>
<dbReference type="GO" id="GO:0003980">
    <property type="term" value="F:UDP-glucose:glycoprotein glucosyltransferase activity"/>
    <property type="evidence" value="ECO:0007669"/>
    <property type="project" value="InterPro"/>
</dbReference>
<keyword evidence="4" id="KW-0256">Endoplasmic reticulum</keyword>
<feature type="domain" description="UGGT thioredoxin-like" evidence="7">
    <location>
        <begin position="260"/>
        <end position="394"/>
    </location>
</feature>
<evidence type="ECO:0000256" key="2">
    <source>
        <dbReference type="ARBA" id="ARBA00004319"/>
    </source>
</evidence>
<feature type="chain" id="PRO_5043856455" evidence="6">
    <location>
        <begin position="23"/>
        <end position="1360"/>
    </location>
</feature>
<evidence type="ECO:0000256" key="1">
    <source>
        <dbReference type="ARBA" id="ARBA00001913"/>
    </source>
</evidence>
<evidence type="ECO:0000313" key="10">
    <source>
        <dbReference type="EMBL" id="KAL0488967.1"/>
    </source>
</evidence>
<gene>
    <name evidence="10" type="ORF">AKO1_013467</name>
</gene>
<dbReference type="Pfam" id="PF18404">
    <property type="entry name" value="Glyco_transf_24"/>
    <property type="match status" value="1"/>
</dbReference>
<dbReference type="Pfam" id="PF18401">
    <property type="entry name" value="Thioredoxin_13"/>
    <property type="match status" value="1"/>
</dbReference>
<keyword evidence="11" id="KW-1185">Reference proteome</keyword>
<dbReference type="Pfam" id="PF18402">
    <property type="entry name" value="Thioredoxin_14"/>
    <property type="match status" value="1"/>
</dbReference>
<dbReference type="CDD" id="cd06432">
    <property type="entry name" value="GT8_HUGT1_C_like"/>
    <property type="match status" value="1"/>
</dbReference>
<feature type="signal peptide" evidence="6">
    <location>
        <begin position="1"/>
        <end position="22"/>
    </location>
</feature>
<reference evidence="10 11" key="1">
    <citation type="submission" date="2024-03" db="EMBL/GenBank/DDBJ databases">
        <title>The Acrasis kona genome and developmental transcriptomes reveal deep origins of eukaryotic multicellular pathways.</title>
        <authorList>
            <person name="Sheikh S."/>
            <person name="Fu C.-J."/>
            <person name="Brown M.W."/>
            <person name="Baldauf S.L."/>
        </authorList>
    </citation>
    <scope>NUCLEOTIDE SEQUENCE [LARGE SCALE GENOMIC DNA]</scope>
    <source>
        <strain evidence="10 11">ATCC MYA-3509</strain>
    </source>
</reference>
<dbReference type="Pfam" id="PF06427">
    <property type="entry name" value="UDP-g_GGTase"/>
    <property type="match status" value="1"/>
</dbReference>
<dbReference type="PANTHER" id="PTHR11226">
    <property type="entry name" value="UDP-GLUCOSE GLYCOPROTEIN:GLUCOSYLTRANSFERASE"/>
    <property type="match status" value="1"/>
</dbReference>
<dbReference type="InterPro" id="IPR040497">
    <property type="entry name" value="Glyco_transf_24"/>
</dbReference>
<evidence type="ECO:0000313" key="11">
    <source>
        <dbReference type="Proteomes" id="UP001431209"/>
    </source>
</evidence>
<proteinExistence type="predicted"/>
<dbReference type="Proteomes" id="UP001431209">
    <property type="component" value="Unassembled WGS sequence"/>
</dbReference>
<evidence type="ECO:0000256" key="4">
    <source>
        <dbReference type="ARBA" id="ARBA00022824"/>
    </source>
</evidence>
<accession>A0AAW2ZI39</accession>
<dbReference type="InterPro" id="IPR029044">
    <property type="entry name" value="Nucleotide-diphossugar_trans"/>
</dbReference>
<feature type="domain" description="Glucosyltransferase 24 catalytic" evidence="9">
    <location>
        <begin position="1079"/>
        <end position="1350"/>
    </location>
</feature>